<dbReference type="AlphaFoldDB" id="A0A1S8WNT6"/>
<gene>
    <name evidence="1" type="ORF">X801_08030</name>
</gene>
<reference evidence="1 2" key="1">
    <citation type="submission" date="2015-03" db="EMBL/GenBank/DDBJ databases">
        <title>Draft genome of the nematode, Opisthorchis viverrini.</title>
        <authorList>
            <person name="Mitreva M."/>
        </authorList>
    </citation>
    <scope>NUCLEOTIDE SEQUENCE [LARGE SCALE GENOMIC DNA]</scope>
    <source>
        <strain evidence="1">Khon Kaen</strain>
    </source>
</reference>
<accession>A0A1S8WNT6</accession>
<protein>
    <submittedName>
        <fullName evidence="1">Uncharacterized protein</fullName>
    </submittedName>
</protein>
<dbReference type="Proteomes" id="UP000243686">
    <property type="component" value="Unassembled WGS sequence"/>
</dbReference>
<dbReference type="EMBL" id="KV898549">
    <property type="protein sequence ID" value="OON16160.1"/>
    <property type="molecule type" value="Genomic_DNA"/>
</dbReference>
<evidence type="ECO:0000313" key="1">
    <source>
        <dbReference type="EMBL" id="OON16160.1"/>
    </source>
</evidence>
<organism evidence="1 2">
    <name type="scientific">Opisthorchis viverrini</name>
    <name type="common">Southeast Asian liver fluke</name>
    <dbReference type="NCBI Taxonomy" id="6198"/>
    <lineage>
        <taxon>Eukaryota</taxon>
        <taxon>Metazoa</taxon>
        <taxon>Spiralia</taxon>
        <taxon>Lophotrochozoa</taxon>
        <taxon>Platyhelminthes</taxon>
        <taxon>Trematoda</taxon>
        <taxon>Digenea</taxon>
        <taxon>Opisthorchiida</taxon>
        <taxon>Opisthorchiata</taxon>
        <taxon>Opisthorchiidae</taxon>
        <taxon>Opisthorchis</taxon>
    </lineage>
</organism>
<keyword evidence="2" id="KW-1185">Reference proteome</keyword>
<evidence type="ECO:0000313" key="2">
    <source>
        <dbReference type="Proteomes" id="UP000243686"/>
    </source>
</evidence>
<name>A0A1S8WNT6_OPIVI</name>
<proteinExistence type="predicted"/>
<sequence length="53" mass="6428">MPKNAYLKTIQKIKFMEKTWLLVMEESLSVGSKALRRRQKTCWKMRISTRPRE</sequence>